<name>A0A5R8KI21_9BACT</name>
<evidence type="ECO:0000256" key="2">
    <source>
        <dbReference type="ARBA" id="ARBA00022857"/>
    </source>
</evidence>
<dbReference type="Gene3D" id="3.40.50.720">
    <property type="entry name" value="NAD(P)-binding Rossmann-like Domain"/>
    <property type="match status" value="1"/>
</dbReference>
<accession>A0A5R8KI21</accession>
<comment type="similarity">
    <text evidence="1 4 7">Belongs to the pyrroline-5-carboxylate reductase family.</text>
</comment>
<sequence length="266" mass="27548">MKLGLIGCGKMGSALLNGVLAAGLVKPEDVLICDAYATAAMQLKNRHPSLIVVSDAAELAPQADVVILAVKPKDIRPLLENCASLKKSPLWLSIAAGITLKQLQDWSGPKARVIRSMPNTPAQIGKGYSAFAKGSTATDSDAQIARDLLGAVGLVDEVPEYLLDSITGLSGSGPAYVFTIIEALADGGVLMGLPRDAALRAAAQTVVGAAQMVIDTAQHPASLRDAVTSPGGTTIAGLEQLEKHGLRNALLQAVRKATERSRELAG</sequence>
<feature type="binding site" evidence="6">
    <location>
        <begin position="69"/>
        <end position="72"/>
    </location>
    <ligand>
        <name>NADP(+)</name>
        <dbReference type="ChEBI" id="CHEBI:58349"/>
    </ligand>
</feature>
<dbReference type="InterPro" id="IPR036291">
    <property type="entry name" value="NAD(P)-bd_dom_sf"/>
</dbReference>
<comment type="function">
    <text evidence="4">Catalyzes the reduction of 1-pyrroline-5-carboxylate (PCA) to L-proline.</text>
</comment>
<dbReference type="InterPro" id="IPR000304">
    <property type="entry name" value="Pyrroline-COOH_reductase"/>
</dbReference>
<evidence type="ECO:0000256" key="6">
    <source>
        <dbReference type="PIRSR" id="PIRSR000193-1"/>
    </source>
</evidence>
<dbReference type="PANTHER" id="PTHR11645:SF0">
    <property type="entry name" value="PYRROLINE-5-CARBOXYLATE REDUCTASE 3"/>
    <property type="match status" value="1"/>
</dbReference>
<evidence type="ECO:0000256" key="1">
    <source>
        <dbReference type="ARBA" id="ARBA00005525"/>
    </source>
</evidence>
<keyword evidence="4" id="KW-0963">Cytoplasm</keyword>
<dbReference type="SUPFAM" id="SSF51735">
    <property type="entry name" value="NAD(P)-binding Rossmann-fold domains"/>
    <property type="match status" value="1"/>
</dbReference>
<dbReference type="SUPFAM" id="SSF48179">
    <property type="entry name" value="6-phosphogluconate dehydrogenase C-terminal domain-like"/>
    <property type="match status" value="1"/>
</dbReference>
<comment type="pathway">
    <text evidence="4 7">Amino-acid biosynthesis; L-proline biosynthesis; L-proline from L-glutamate 5-semialdehyde: step 1/1.</text>
</comment>
<comment type="caution">
    <text evidence="10">The sequence shown here is derived from an EMBL/GenBank/DDBJ whole genome shotgun (WGS) entry which is preliminary data.</text>
</comment>
<dbReference type="Gene3D" id="1.10.3730.10">
    <property type="entry name" value="ProC C-terminal domain-like"/>
    <property type="match status" value="1"/>
</dbReference>
<keyword evidence="4 7" id="KW-0641">Proline biosynthesis</keyword>
<evidence type="ECO:0000313" key="11">
    <source>
        <dbReference type="Proteomes" id="UP000306196"/>
    </source>
</evidence>
<dbReference type="InterPro" id="IPR008927">
    <property type="entry name" value="6-PGluconate_DH-like_C_sf"/>
</dbReference>
<dbReference type="Pfam" id="PF03807">
    <property type="entry name" value="F420_oxidored"/>
    <property type="match status" value="1"/>
</dbReference>
<dbReference type="AlphaFoldDB" id="A0A5R8KI21"/>
<dbReference type="NCBIfam" id="TIGR00112">
    <property type="entry name" value="proC"/>
    <property type="match status" value="1"/>
</dbReference>
<dbReference type="GO" id="GO:0005737">
    <property type="term" value="C:cytoplasm"/>
    <property type="evidence" value="ECO:0007669"/>
    <property type="project" value="UniProtKB-SubCell"/>
</dbReference>
<proteinExistence type="inferred from homology"/>
<dbReference type="InterPro" id="IPR029036">
    <property type="entry name" value="P5CR_dimer"/>
</dbReference>
<dbReference type="PROSITE" id="PS00521">
    <property type="entry name" value="P5CR"/>
    <property type="match status" value="1"/>
</dbReference>
<evidence type="ECO:0000256" key="7">
    <source>
        <dbReference type="RuleBase" id="RU003903"/>
    </source>
</evidence>
<feature type="domain" description="Pyrroline-5-carboxylate reductase dimerisation" evidence="9">
    <location>
        <begin position="160"/>
        <end position="264"/>
    </location>
</feature>
<keyword evidence="11" id="KW-1185">Reference proteome</keyword>
<organism evidence="10 11">
    <name type="scientific">Phragmitibacter flavus</name>
    <dbReference type="NCBI Taxonomy" id="2576071"/>
    <lineage>
        <taxon>Bacteria</taxon>
        <taxon>Pseudomonadati</taxon>
        <taxon>Verrucomicrobiota</taxon>
        <taxon>Verrucomicrobiia</taxon>
        <taxon>Verrucomicrobiales</taxon>
        <taxon>Verrucomicrobiaceae</taxon>
        <taxon>Phragmitibacter</taxon>
    </lineage>
</organism>
<evidence type="ECO:0000259" key="8">
    <source>
        <dbReference type="Pfam" id="PF03807"/>
    </source>
</evidence>
<evidence type="ECO:0000256" key="4">
    <source>
        <dbReference type="HAMAP-Rule" id="MF_01925"/>
    </source>
</evidence>
<dbReference type="GO" id="GO:0055129">
    <property type="term" value="P:L-proline biosynthetic process"/>
    <property type="evidence" value="ECO:0007669"/>
    <property type="project" value="UniProtKB-UniRule"/>
</dbReference>
<keyword evidence="2 4" id="KW-0521">NADP</keyword>
<comment type="catalytic activity">
    <reaction evidence="4 7">
        <text>L-proline + NADP(+) = (S)-1-pyrroline-5-carboxylate + NADPH + 2 H(+)</text>
        <dbReference type="Rhea" id="RHEA:14109"/>
        <dbReference type="ChEBI" id="CHEBI:15378"/>
        <dbReference type="ChEBI" id="CHEBI:17388"/>
        <dbReference type="ChEBI" id="CHEBI:57783"/>
        <dbReference type="ChEBI" id="CHEBI:58349"/>
        <dbReference type="ChEBI" id="CHEBI:60039"/>
        <dbReference type="EC" id="1.5.1.2"/>
    </reaction>
</comment>
<keyword evidence="4 7" id="KW-0028">Amino-acid biosynthesis</keyword>
<dbReference type="HAMAP" id="MF_01925">
    <property type="entry name" value="P5C_reductase"/>
    <property type="match status" value="1"/>
</dbReference>
<dbReference type="EC" id="1.5.1.2" evidence="4 5"/>
<evidence type="ECO:0000256" key="3">
    <source>
        <dbReference type="ARBA" id="ARBA00023002"/>
    </source>
</evidence>
<dbReference type="FunFam" id="1.10.3730.10:FF:000001">
    <property type="entry name" value="Pyrroline-5-carboxylate reductase"/>
    <property type="match status" value="1"/>
</dbReference>
<evidence type="ECO:0000259" key="9">
    <source>
        <dbReference type="Pfam" id="PF14748"/>
    </source>
</evidence>
<comment type="catalytic activity">
    <reaction evidence="4">
        <text>L-proline + NAD(+) = (S)-1-pyrroline-5-carboxylate + NADH + 2 H(+)</text>
        <dbReference type="Rhea" id="RHEA:14105"/>
        <dbReference type="ChEBI" id="CHEBI:15378"/>
        <dbReference type="ChEBI" id="CHEBI:17388"/>
        <dbReference type="ChEBI" id="CHEBI:57540"/>
        <dbReference type="ChEBI" id="CHEBI:57945"/>
        <dbReference type="ChEBI" id="CHEBI:60039"/>
        <dbReference type="EC" id="1.5.1.2"/>
    </reaction>
</comment>
<evidence type="ECO:0000256" key="5">
    <source>
        <dbReference type="NCBIfam" id="TIGR00112"/>
    </source>
</evidence>
<dbReference type="GO" id="GO:0004735">
    <property type="term" value="F:pyrroline-5-carboxylate reductase activity"/>
    <property type="evidence" value="ECO:0007669"/>
    <property type="project" value="UniProtKB-UniRule"/>
</dbReference>
<dbReference type="OrthoDB" id="9805754at2"/>
<dbReference type="PANTHER" id="PTHR11645">
    <property type="entry name" value="PYRROLINE-5-CARBOXYLATE REDUCTASE"/>
    <property type="match status" value="1"/>
</dbReference>
<dbReference type="Proteomes" id="UP000306196">
    <property type="component" value="Unassembled WGS sequence"/>
</dbReference>
<dbReference type="EMBL" id="VAUV01000003">
    <property type="protein sequence ID" value="TLD71964.1"/>
    <property type="molecule type" value="Genomic_DNA"/>
</dbReference>
<dbReference type="PIRSF" id="PIRSF000193">
    <property type="entry name" value="Pyrrol-5-carb_rd"/>
    <property type="match status" value="1"/>
</dbReference>
<dbReference type="RefSeq" id="WP_138084969.1">
    <property type="nucleotide sequence ID" value="NZ_VAUV01000003.1"/>
</dbReference>
<gene>
    <name evidence="4 10" type="primary">proC</name>
    <name evidence="10" type="ORF">FEM03_04365</name>
</gene>
<dbReference type="Pfam" id="PF14748">
    <property type="entry name" value="P5CR_dimer"/>
    <property type="match status" value="1"/>
</dbReference>
<protein>
    <recommendedName>
        <fullName evidence="4 5">Pyrroline-5-carboxylate reductase</fullName>
        <shortName evidence="4">P5C reductase</shortName>
        <shortName evidence="4">P5CR</shortName>
        <ecNumber evidence="4 5">1.5.1.2</ecNumber>
    </recommendedName>
    <alternativeName>
        <fullName evidence="4">PCA reductase</fullName>
    </alternativeName>
</protein>
<feature type="binding site" evidence="6">
    <location>
        <begin position="6"/>
        <end position="11"/>
    </location>
    <ligand>
        <name>NADP(+)</name>
        <dbReference type="ChEBI" id="CHEBI:58349"/>
    </ligand>
</feature>
<comment type="subcellular location">
    <subcellularLocation>
        <location evidence="4">Cytoplasm</location>
    </subcellularLocation>
</comment>
<dbReference type="InterPro" id="IPR028939">
    <property type="entry name" value="P5C_Rdtase_cat_N"/>
</dbReference>
<dbReference type="UniPathway" id="UPA00098">
    <property type="reaction ID" value="UER00361"/>
</dbReference>
<feature type="domain" description="Pyrroline-5-carboxylate reductase catalytic N-terminal" evidence="8">
    <location>
        <begin position="2"/>
        <end position="97"/>
    </location>
</feature>
<keyword evidence="3 4" id="KW-0560">Oxidoreductase</keyword>
<dbReference type="InterPro" id="IPR053790">
    <property type="entry name" value="P5CR-like_CS"/>
</dbReference>
<reference evidence="10 11" key="1">
    <citation type="submission" date="2019-05" db="EMBL/GenBank/DDBJ databases">
        <title>Verrucobacter flavum gen. nov., sp. nov. a new member of the family Verrucomicrobiaceae.</title>
        <authorList>
            <person name="Szuroczki S."/>
            <person name="Abbaszade G."/>
            <person name="Szabo A."/>
            <person name="Felfoldi T."/>
            <person name="Schumann P."/>
            <person name="Boka K."/>
            <person name="Keki Z."/>
            <person name="Toumi M."/>
            <person name="Toth E."/>
        </authorList>
    </citation>
    <scope>NUCLEOTIDE SEQUENCE [LARGE SCALE GENOMIC DNA]</scope>
    <source>
        <strain evidence="10 11">MG-N-17</strain>
    </source>
</reference>
<evidence type="ECO:0000313" key="10">
    <source>
        <dbReference type="EMBL" id="TLD71964.1"/>
    </source>
</evidence>